<keyword evidence="1" id="KW-0175">Coiled coil</keyword>
<proteinExistence type="predicted"/>
<feature type="compositionally biased region" description="Low complexity" evidence="2">
    <location>
        <begin position="328"/>
        <end position="343"/>
    </location>
</feature>
<feature type="region of interest" description="Disordered" evidence="2">
    <location>
        <begin position="1020"/>
        <end position="1042"/>
    </location>
</feature>
<name>F2GC89_ALTMD</name>
<feature type="region of interest" description="Disordered" evidence="2">
    <location>
        <begin position="1064"/>
        <end position="1121"/>
    </location>
</feature>
<dbReference type="HOGENOM" id="CLU_231773_0_0_6"/>
<evidence type="ECO:0000313" key="4">
    <source>
        <dbReference type="Proteomes" id="UP000001870"/>
    </source>
</evidence>
<feature type="region of interest" description="Disordered" evidence="2">
    <location>
        <begin position="479"/>
        <end position="516"/>
    </location>
</feature>
<dbReference type="EMBL" id="CP001103">
    <property type="protein sequence ID" value="AEA99045.1"/>
    <property type="molecule type" value="Genomic_DNA"/>
</dbReference>
<accession>F2GC89</accession>
<dbReference type="Proteomes" id="UP000001870">
    <property type="component" value="Chromosome"/>
</dbReference>
<reference evidence="3 4" key="2">
    <citation type="journal article" date="2015" name="Antonie Van Leeuwenhoek">
        <title>Ecophysiological diversity of a novel member of the genus Alteromonas, and description of Alteromonas mediterranea sp. nov.</title>
        <authorList>
            <person name="Ivanova E.P."/>
            <person name="Lopez-Perez M."/>
            <person name="Zabalos M."/>
            <person name="Nguyen S.H."/>
            <person name="Webb H.K."/>
            <person name="Ryan J."/>
            <person name="Lagutin K."/>
            <person name="Vyssotski M."/>
            <person name="Crawford R.J."/>
            <person name="Rodriguez-Valera F."/>
        </authorList>
    </citation>
    <scope>NUCLEOTIDE SEQUENCE [LARGE SCALE GENOMIC DNA]</scope>
    <source>
        <strain evidence="4">DSM 17117 / CIP 110805 / LMG 28347 / Deep ecotype</strain>
    </source>
</reference>
<feature type="compositionally biased region" description="Basic and acidic residues" evidence="2">
    <location>
        <begin position="1085"/>
        <end position="1104"/>
    </location>
</feature>
<protein>
    <recommendedName>
        <fullName evidence="5">Large polyvalent protein associated domain-containing protein</fullName>
    </recommendedName>
</protein>
<organism evidence="3 4">
    <name type="scientific">Alteromonas mediterranea (strain DSM 17117 / CIP 110805 / LMG 28347 / Deep ecotype)</name>
    <dbReference type="NCBI Taxonomy" id="1774373"/>
    <lineage>
        <taxon>Bacteria</taxon>
        <taxon>Pseudomonadati</taxon>
        <taxon>Pseudomonadota</taxon>
        <taxon>Gammaproteobacteria</taxon>
        <taxon>Alteromonadales</taxon>
        <taxon>Alteromonadaceae</taxon>
        <taxon>Alteromonas/Salinimonas group</taxon>
        <taxon>Alteromonas</taxon>
    </lineage>
</organism>
<dbReference type="Gene3D" id="1.10.287.1490">
    <property type="match status" value="1"/>
</dbReference>
<keyword evidence="4" id="KW-1185">Reference proteome</keyword>
<evidence type="ECO:0000256" key="1">
    <source>
        <dbReference type="SAM" id="Coils"/>
    </source>
</evidence>
<feature type="compositionally biased region" description="Polar residues" evidence="2">
    <location>
        <begin position="490"/>
        <end position="516"/>
    </location>
</feature>
<dbReference type="KEGG" id="amc:MADE_1014555"/>
<feature type="compositionally biased region" description="Polar residues" evidence="2">
    <location>
        <begin position="350"/>
        <end position="363"/>
    </location>
</feature>
<evidence type="ECO:0000256" key="2">
    <source>
        <dbReference type="SAM" id="MobiDB-lite"/>
    </source>
</evidence>
<evidence type="ECO:0008006" key="5">
    <source>
        <dbReference type="Google" id="ProtNLM"/>
    </source>
</evidence>
<evidence type="ECO:0000313" key="3">
    <source>
        <dbReference type="EMBL" id="AEA99045.1"/>
    </source>
</evidence>
<feature type="region of interest" description="Disordered" evidence="2">
    <location>
        <begin position="701"/>
        <end position="720"/>
    </location>
</feature>
<dbReference type="RefSeq" id="WP_012519337.1">
    <property type="nucleotide sequence ID" value="NC_011138.3"/>
</dbReference>
<gene>
    <name evidence="3" type="ordered locus">MADE_1014555</name>
</gene>
<feature type="compositionally biased region" description="Basic and acidic residues" evidence="2">
    <location>
        <begin position="701"/>
        <end position="716"/>
    </location>
</feature>
<feature type="coiled-coil region" evidence="1">
    <location>
        <begin position="941"/>
        <end position="968"/>
    </location>
</feature>
<feature type="coiled-coil region" evidence="1">
    <location>
        <begin position="1662"/>
        <end position="1717"/>
    </location>
</feature>
<feature type="region of interest" description="Disordered" evidence="2">
    <location>
        <begin position="327"/>
        <end position="363"/>
    </location>
</feature>
<sequence length="2149" mass="238549">MADPIAELLGGTPSNTSPVDELMAGNVGQSINTATSTNNPSEFMKGVYRGTDNNQAAGYGFIQALSQLVGAEAAEEWAKDGIEKNLKDAALNPARISSYKDIETFADFGDYAASALGEQTYDFATTAIGGFGSIAAKAALGKAIMGQVTRKQALGAFKAGLVVNNIPQTVGETQLEFNEAGIENPIAALTVGAAKTALEVGPLAKLFDDLSSSVGKTANVKDLFKRAAEQLGKQSGLESITEGAQTTLDKAAIADLTDTSVLTQDNFDEILNSMIQGGIVGGTTGAGTQLTSSMLDLYQASQKDDETRITLPPQVEELMGEYLPAEDPTGPQTTFTQPQGQTFEGEASPTGPNYTSKVNTEEVQQNTQMAPGPLDGEFIPSEPFAGNQEQAAGIEAAPIDGEVNTPAPQLGVSSPVYTSKVSTQEVAQPEADPIAELLGTTQTDGTLPRDQMRSQVQTQVLDQEQPPVEVSPIAELLAPKENTLPRDQMRSQVQTQALDQEQPTLEQQENTLPREQMRSQIQTQVLDEEQEADKIIEGFTKAGLPVPSSNKEIAFSANAFMQDRQPGYIQTPGEETPQLLLEDKSVQSVEITPDMTDDKQVIGGRLFFKDPAVVQLLKEEGTGAVQNYGVNAKPDEVEVGVIPIDKDGNYGSPVLASKGSLDSIIAAQHVRAGENGQLAFVKPDQIKQVLRRRIKDLVKRQRQDVNQEKEQIREESGGYESPAGRLLDLAEVNENEVDGNNSDVTFGGFSVSKDQDPSTQKISIKGKSKNLDDVVSSAIRYGAGAYRKGGQISFVDNDNKTRNVNFHRLLLGKKDKDGTHSGGFLDIERADSVSTRNEFERYINAMNLALAQLTEMGLPPRAVDDITSESSTHTVATIDGKKYTYNELVEAAKKERGLGDDPVRLSNKDRGRIEYARTKIQSLNSEISELSQGLASNPEQAPEIQAQISKLQERVDRHKATIRRVESEAKTNQTRDEYNQQDSFVNNKGYEGRKGAFNPDSFSEEIRVAEEQQTNAVNKLEENKAKYADASRKGDKKAQDRARQEITYWDNRISELDREIESIEQRREEAQKQQQQGNFVRASNTRKEVQNNETTDAPKSRLNEDTNNELEDTFAGPTGRRDIDTEINLEDIDGIRVSRGIDAKEKTFLQKVRKLLGNETPLLVLDESDLDAVIRGIKAGKIRLPLKPIENLHKALKSGETGGRYIPMGDFAVIGLKSGRVKNPKTQAKRLLILAHEFGHVLFNTKWDTVSNADKARLEKEFKESGEPDFEEWFADQTAAWAKDTFSGKKQRENRPALKSWKEHFFAGFKRIFDALKEILPDRFKTNHQFAKFMDKAVRDGLFSGKDRVGFGEFKNYGREEFNAVKRKLASITNSAFARKIGRDADKLYRTADARLRKMGAEGSIIANIFYSRSTTTDHTDSSLFRTAERKYTFGESYSVGENVFWNGMIYSVHKDHVADSDESLATLLSNGFLKKGGLKSENTPQLKGWFNARAQKQAQWEARFKDIMPEDPDLWDEWLRDNAINQQTPEFKEIMDDMWKYAAERMGGKLGKIDDYMPRIYDPEAIINDIEGFKAVLRNAMPDISNAKMEEIIRTIIAEEGAISEELFEDSGLRAPGNDNVSTRMLKDIPESALERFMATPSHRLFKYIHKTTSRAEYETRAGAYNTVEDLENRLKRQAQTQYVNPKTLERVSEIAKNFREEVQNHNEMIASLEEQLLTHPDLSFKAALQDQIDYLKSNPPKPPEYWNPNGRIDEAIEKLPEDRQKEARHIIEGYMGRLGISISPESRKLQQWMMAMQYYTTLAFATISSVTDIANIMARGKVDSFGSMVKQSKVLFDAFKNRDDLELIARTIGVIQHDTVTSIINQQYGGTFTDPTVQKWNDRFFRAIGLEWFTKTTRIMAMSAGFHFIEESANNQRHGARFLNELGLTRDDVKYWQRKGSPKVSDGKDPGIDKIVAAVNQFADESILRPNAAQRPTWGSDLGFFHQLVWQLKSFYWAFGTTVIKGMAREIKARQRRGDSIPKSLTPLLFAGVPLMGLAAIGLELKEFIKYGNFEGPSAKMGAAAYTFELFDRAGGLGPASLLVGMYNAPKYGDSPLASLLGPTAEHIDSFFGRDGLEITAGLRRAIPYVSQTGGKLLGYDIDDLFQ</sequence>
<reference evidence="3 4" key="1">
    <citation type="journal article" date="2008" name="ISME J.">
        <title>Comparative genomics of two ecotypes of the marine planktonic copiotroph Alteromonas macleodii suggests alternative lifestyles associated with different kinds of particulate organic matter.</title>
        <authorList>
            <person name="Ivars-Martinez E."/>
            <person name="Martin-Cuadrado A.B."/>
            <person name="D'Auria G."/>
            <person name="Mira A."/>
            <person name="Ferriera S."/>
            <person name="Johnson J."/>
            <person name="Friedman R."/>
            <person name="Rodriguez-Valera F."/>
        </authorList>
    </citation>
    <scope>NUCLEOTIDE SEQUENCE [LARGE SCALE GENOMIC DNA]</scope>
    <source>
        <strain evidence="4">DSM 17117 / CIP 110805 / LMG 28347 / Deep ecotype</strain>
    </source>
</reference>